<organism evidence="3 4">
    <name type="scientific">Streptomyces spectabilis</name>
    <dbReference type="NCBI Taxonomy" id="68270"/>
    <lineage>
        <taxon>Bacteria</taxon>
        <taxon>Bacillati</taxon>
        <taxon>Actinomycetota</taxon>
        <taxon>Actinomycetes</taxon>
        <taxon>Kitasatosporales</taxon>
        <taxon>Streptomycetaceae</taxon>
        <taxon>Streptomyces</taxon>
    </lineage>
</organism>
<proteinExistence type="predicted"/>
<feature type="compositionally biased region" description="Gly residues" evidence="1">
    <location>
        <begin position="118"/>
        <end position="131"/>
    </location>
</feature>
<keyword evidence="2" id="KW-0812">Transmembrane</keyword>
<feature type="region of interest" description="Disordered" evidence="1">
    <location>
        <begin position="51"/>
        <end position="131"/>
    </location>
</feature>
<protein>
    <submittedName>
        <fullName evidence="3">Uncharacterized protein</fullName>
    </submittedName>
</protein>
<feature type="transmembrane region" description="Helical" evidence="2">
    <location>
        <begin position="26"/>
        <end position="48"/>
    </location>
</feature>
<feature type="compositionally biased region" description="Basic and acidic residues" evidence="1">
    <location>
        <begin position="51"/>
        <end position="86"/>
    </location>
</feature>
<evidence type="ECO:0000313" key="3">
    <source>
        <dbReference type="EMBL" id="QDQ15096.1"/>
    </source>
</evidence>
<dbReference type="Pfam" id="PF20087">
    <property type="entry name" value="DUF6479"/>
    <property type="match status" value="1"/>
</dbReference>
<evidence type="ECO:0000313" key="4">
    <source>
        <dbReference type="Proteomes" id="UP000316806"/>
    </source>
</evidence>
<evidence type="ECO:0000256" key="2">
    <source>
        <dbReference type="SAM" id="Phobius"/>
    </source>
</evidence>
<keyword evidence="2" id="KW-1133">Transmembrane helix</keyword>
<dbReference type="RefSeq" id="WP_144322299.1">
    <property type="nucleotide sequence ID" value="NZ_CP040916.1"/>
</dbReference>
<reference evidence="3 4" key="1">
    <citation type="journal article" date="2019" name="J. Ind. Microbiol. Biotechnol.">
        <title>The complete genomic sequence of Streptomyces spectabilis NRRL-2792 and identification of secondary metabolite biosynthetic gene clusters.</title>
        <authorList>
            <person name="Sinha A."/>
            <person name="Phillips-Salemka S."/>
            <person name="Niraula T.A."/>
            <person name="Short K.A."/>
            <person name="Niraula N.P."/>
        </authorList>
    </citation>
    <scope>NUCLEOTIDE SEQUENCE [LARGE SCALE GENOMIC DNA]</scope>
    <source>
        <strain evidence="3 4">NRRL 2792</strain>
    </source>
</reference>
<sequence>MTTQNGLDALAAPGDAPLAASPSTSAFLAFGLGLLIVAALTWAVWLGIRVRRSEPDRPRPEEQPRLPDDGPVREVQERREPDEVPRDGGCLTPHQLKGGGTIGSRTGDDQEPRRWTPGSGGAFGSGGPGRT</sequence>
<dbReference type="InterPro" id="IPR045513">
    <property type="entry name" value="DUF6479"/>
</dbReference>
<dbReference type="EMBL" id="CP040916">
    <property type="protein sequence ID" value="QDQ15096.1"/>
    <property type="molecule type" value="Genomic_DNA"/>
</dbReference>
<name>A0A516RHG3_STRST</name>
<gene>
    <name evidence="3" type="ORF">FH965_34860</name>
</gene>
<accession>A0A516RHG3</accession>
<dbReference type="Proteomes" id="UP000316806">
    <property type="component" value="Chromosome"/>
</dbReference>
<dbReference type="AlphaFoldDB" id="A0A516RHG3"/>
<keyword evidence="2" id="KW-0472">Membrane</keyword>
<evidence type="ECO:0000256" key="1">
    <source>
        <dbReference type="SAM" id="MobiDB-lite"/>
    </source>
</evidence>